<reference evidence="1" key="1">
    <citation type="journal article" date="2015" name="Nature">
        <title>Complex archaea that bridge the gap between prokaryotes and eukaryotes.</title>
        <authorList>
            <person name="Spang A."/>
            <person name="Saw J.H."/>
            <person name="Jorgensen S.L."/>
            <person name="Zaremba-Niedzwiedzka K."/>
            <person name="Martijn J."/>
            <person name="Lind A.E."/>
            <person name="van Eijk R."/>
            <person name="Schleper C."/>
            <person name="Guy L."/>
            <person name="Ettema T.J."/>
        </authorList>
    </citation>
    <scope>NUCLEOTIDE SEQUENCE</scope>
</reference>
<protein>
    <submittedName>
        <fullName evidence="1">Uncharacterized protein</fullName>
    </submittedName>
</protein>
<proteinExistence type="predicted"/>
<evidence type="ECO:0000313" key="1">
    <source>
        <dbReference type="EMBL" id="KKK98815.1"/>
    </source>
</evidence>
<accession>A0A0F9AKJ4</accession>
<comment type="caution">
    <text evidence="1">The sequence shown here is derived from an EMBL/GenBank/DDBJ whole genome shotgun (WGS) entry which is preliminary data.</text>
</comment>
<dbReference type="EMBL" id="LAZR01045462">
    <property type="protein sequence ID" value="KKK98815.1"/>
    <property type="molecule type" value="Genomic_DNA"/>
</dbReference>
<dbReference type="AlphaFoldDB" id="A0A0F9AKJ4"/>
<gene>
    <name evidence="1" type="ORF">LCGC14_2639000</name>
</gene>
<sequence>MTGYVRQSESVIAVYLDRDGEPCDETTVAYSALKTGSATEH</sequence>
<name>A0A0F9AKJ4_9ZZZZ</name>
<organism evidence="1">
    <name type="scientific">marine sediment metagenome</name>
    <dbReference type="NCBI Taxonomy" id="412755"/>
    <lineage>
        <taxon>unclassified sequences</taxon>
        <taxon>metagenomes</taxon>
        <taxon>ecological metagenomes</taxon>
    </lineage>
</organism>